<organism evidence="2 3">
    <name type="scientific">Rhizobium pisi</name>
    <dbReference type="NCBI Taxonomy" id="574561"/>
    <lineage>
        <taxon>Bacteria</taxon>
        <taxon>Pseudomonadati</taxon>
        <taxon>Pseudomonadota</taxon>
        <taxon>Alphaproteobacteria</taxon>
        <taxon>Hyphomicrobiales</taxon>
        <taxon>Rhizobiaceae</taxon>
        <taxon>Rhizobium/Agrobacterium group</taxon>
        <taxon>Rhizobium</taxon>
    </lineage>
</organism>
<keyword evidence="4" id="KW-1185">Reference proteome</keyword>
<evidence type="ECO:0000313" key="4">
    <source>
        <dbReference type="Proteomes" id="UP000518315"/>
    </source>
</evidence>
<dbReference type="EMBL" id="RJJT01000022">
    <property type="protein sequence ID" value="RSB65873.1"/>
    <property type="molecule type" value="Genomic_DNA"/>
</dbReference>
<evidence type="ECO:0000313" key="1">
    <source>
        <dbReference type="EMBL" id="MBB3137827.1"/>
    </source>
</evidence>
<dbReference type="Proteomes" id="UP000277279">
    <property type="component" value="Unassembled WGS sequence"/>
</dbReference>
<gene>
    <name evidence="2" type="ORF">EFD55_25875</name>
    <name evidence="1" type="ORF">FHS26_005595</name>
</gene>
<dbReference type="Proteomes" id="UP000518315">
    <property type="component" value="Unassembled WGS sequence"/>
</dbReference>
<dbReference type="OrthoDB" id="8399214at2"/>
<dbReference type="EMBL" id="JACHXH010000025">
    <property type="protein sequence ID" value="MBB3137827.1"/>
    <property type="molecule type" value="Genomic_DNA"/>
</dbReference>
<dbReference type="RefSeq" id="WP_125848754.1">
    <property type="nucleotide sequence ID" value="NZ_JACHXH010000025.1"/>
</dbReference>
<name>A0A427MD19_9HYPH</name>
<protein>
    <submittedName>
        <fullName evidence="2">Uncharacterized protein</fullName>
    </submittedName>
</protein>
<dbReference type="AlphaFoldDB" id="A0A427MD19"/>
<reference evidence="1 4" key="2">
    <citation type="submission" date="2020-08" db="EMBL/GenBank/DDBJ databases">
        <title>Genomic Encyclopedia of Type Strains, Phase III (KMG-III): the genomes of soil and plant-associated and newly described type strains.</title>
        <authorList>
            <person name="Whitman W."/>
        </authorList>
    </citation>
    <scope>NUCLEOTIDE SEQUENCE [LARGE SCALE GENOMIC DNA]</scope>
    <source>
        <strain evidence="1 4">CECT 4113</strain>
    </source>
</reference>
<sequence length="70" mass="7748">MSGRQPWSILRQAELLDGLVGHCLMRGGAPADEALITISRAEASELQVLARLMWRMAPYEDEIRRLVAGA</sequence>
<reference evidence="2 3" key="1">
    <citation type="submission" date="2018-11" db="EMBL/GenBank/DDBJ databases">
        <authorList>
            <person name="Huo Y."/>
        </authorList>
    </citation>
    <scope>NUCLEOTIDE SEQUENCE [LARGE SCALE GENOMIC DNA]</scope>
    <source>
        <strain evidence="2 3">DSM 30132</strain>
    </source>
</reference>
<proteinExistence type="predicted"/>
<accession>A0A427MD19</accession>
<comment type="caution">
    <text evidence="2">The sequence shown here is derived from an EMBL/GenBank/DDBJ whole genome shotgun (WGS) entry which is preliminary data.</text>
</comment>
<evidence type="ECO:0000313" key="3">
    <source>
        <dbReference type="Proteomes" id="UP000277279"/>
    </source>
</evidence>
<evidence type="ECO:0000313" key="2">
    <source>
        <dbReference type="EMBL" id="RSB65873.1"/>
    </source>
</evidence>